<comment type="subcellular location">
    <subcellularLocation>
        <location evidence="1 9">Cell membrane</location>
        <topology evidence="1 9">Multi-pass membrane protein</topology>
    </subcellularLocation>
</comment>
<feature type="transmembrane region" description="Helical" evidence="9">
    <location>
        <begin position="97"/>
        <end position="119"/>
    </location>
</feature>
<evidence type="ECO:0000256" key="9">
    <source>
        <dbReference type="RuleBase" id="RU365088"/>
    </source>
</evidence>
<dbReference type="PRINTS" id="PR01035">
    <property type="entry name" value="TCRTETA"/>
</dbReference>
<accession>A0A0R1K9T7</accession>
<sequence>MLYGHFDIKIIMKGLTTLEPLLSRRRQIWLTLLLGTVSATGPLAIDLYLPALPQMRTQFMTNASLMQLSITSCLVGLALGQLIAGPFSDQYGRKKPLIIGFLIFGLVSLAIAFIHSIWLLIGLRFIQGIAGATGQVLARAVARDLFSGKKLTRFYAMLNTVNGVFPIIAPIIGGFMIHYVDWEAIFVLLAFIGLAIALAVVWGLHETLPVNQRQAGGYKSAFLAMGGLVVQPAFWPLILATGLVYGALFSYISASTFVFQTGFGMPPQTFSLLYAFNGLGIVVGSNLPGQLAKRFSNRQQLTGLLLAAMAVSAVLLVSLLFPANLWLVIGLVLLLVILIGALLTLTVTVIMDRATTNAGGASAVIGLSQNACGGIASPLAGMSGSSYAAMATMLFACSAGAYGLIRFQGHHLDH</sequence>
<dbReference type="PANTHER" id="PTHR23502">
    <property type="entry name" value="MAJOR FACILITATOR SUPERFAMILY"/>
    <property type="match status" value="1"/>
</dbReference>
<feature type="transmembrane region" description="Helical" evidence="9">
    <location>
        <begin position="387"/>
        <end position="405"/>
    </location>
</feature>
<feature type="transmembrane region" description="Helical" evidence="9">
    <location>
        <begin position="184"/>
        <end position="204"/>
    </location>
</feature>
<dbReference type="EMBL" id="AZDT01000002">
    <property type="protein sequence ID" value="KRK78147.1"/>
    <property type="molecule type" value="Genomic_DNA"/>
</dbReference>
<dbReference type="PATRIC" id="fig|1423773.3.peg.1224"/>
<evidence type="ECO:0000256" key="7">
    <source>
        <dbReference type="ARBA" id="ARBA00022989"/>
    </source>
</evidence>
<evidence type="ECO:0000313" key="12">
    <source>
        <dbReference type="Proteomes" id="UP000051162"/>
    </source>
</evidence>
<feature type="transmembrane region" description="Helical" evidence="9">
    <location>
        <begin position="272"/>
        <end position="289"/>
    </location>
</feature>
<comment type="caution">
    <text evidence="9">Lacks conserved residue(s) required for the propagation of feature annotation.</text>
</comment>
<feature type="transmembrane region" description="Helical" evidence="9">
    <location>
        <begin position="301"/>
        <end position="321"/>
    </location>
</feature>
<keyword evidence="12" id="KW-1185">Reference proteome</keyword>
<dbReference type="PROSITE" id="PS50850">
    <property type="entry name" value="MFS"/>
    <property type="match status" value="1"/>
</dbReference>
<evidence type="ECO:0000256" key="1">
    <source>
        <dbReference type="ARBA" id="ARBA00004651"/>
    </source>
</evidence>
<name>A0A0R1K9T7_9LACO</name>
<dbReference type="PANTHER" id="PTHR23502:SF132">
    <property type="entry name" value="POLYAMINE TRANSPORTER 2-RELATED"/>
    <property type="match status" value="1"/>
</dbReference>
<dbReference type="PROSITE" id="PS00216">
    <property type="entry name" value="SUGAR_TRANSPORT_1"/>
    <property type="match status" value="1"/>
</dbReference>
<dbReference type="InterPro" id="IPR011701">
    <property type="entry name" value="MFS"/>
</dbReference>
<feature type="transmembrane region" description="Helical" evidence="9">
    <location>
        <begin position="225"/>
        <end position="252"/>
    </location>
</feature>
<evidence type="ECO:0000259" key="10">
    <source>
        <dbReference type="PROSITE" id="PS50850"/>
    </source>
</evidence>
<dbReference type="InterPro" id="IPR001958">
    <property type="entry name" value="Tet-R_TetA/multi-R_MdtG-like"/>
</dbReference>
<organism evidence="11 12">
    <name type="scientific">Levilactobacillus namurensis DSM 19117</name>
    <dbReference type="NCBI Taxonomy" id="1423773"/>
    <lineage>
        <taxon>Bacteria</taxon>
        <taxon>Bacillati</taxon>
        <taxon>Bacillota</taxon>
        <taxon>Bacilli</taxon>
        <taxon>Lactobacillales</taxon>
        <taxon>Lactobacillaceae</taxon>
        <taxon>Levilactobacillus</taxon>
    </lineage>
</organism>
<dbReference type="InterPro" id="IPR020846">
    <property type="entry name" value="MFS_dom"/>
</dbReference>
<dbReference type="Gene3D" id="1.20.1720.10">
    <property type="entry name" value="Multidrug resistance protein D"/>
    <property type="match status" value="1"/>
</dbReference>
<feature type="transmembrane region" description="Helical" evidence="9">
    <location>
        <begin position="154"/>
        <end position="178"/>
    </location>
</feature>
<keyword evidence="4 9" id="KW-0813">Transport</keyword>
<gene>
    <name evidence="11" type="ORF">FD30_GL001198</name>
</gene>
<dbReference type="Proteomes" id="UP000051162">
    <property type="component" value="Unassembled WGS sequence"/>
</dbReference>
<dbReference type="STRING" id="1423773.FD30_GL001198"/>
<reference evidence="11 12" key="1">
    <citation type="journal article" date="2015" name="Genome Announc.">
        <title>Expanding the biotechnology potential of lactobacilli through comparative genomics of 213 strains and associated genera.</title>
        <authorList>
            <person name="Sun Z."/>
            <person name="Harris H.M."/>
            <person name="McCann A."/>
            <person name="Guo C."/>
            <person name="Argimon S."/>
            <person name="Zhang W."/>
            <person name="Yang X."/>
            <person name="Jeffery I.B."/>
            <person name="Cooney J.C."/>
            <person name="Kagawa T.F."/>
            <person name="Liu W."/>
            <person name="Song Y."/>
            <person name="Salvetti E."/>
            <person name="Wrobel A."/>
            <person name="Rasinkangas P."/>
            <person name="Parkhill J."/>
            <person name="Rea M.C."/>
            <person name="O'Sullivan O."/>
            <person name="Ritari J."/>
            <person name="Douillard F.P."/>
            <person name="Paul Ross R."/>
            <person name="Yang R."/>
            <person name="Briner A.E."/>
            <person name="Felis G.E."/>
            <person name="de Vos W.M."/>
            <person name="Barrangou R."/>
            <person name="Klaenhammer T.R."/>
            <person name="Caufield P.W."/>
            <person name="Cui Y."/>
            <person name="Zhang H."/>
            <person name="O'Toole P.W."/>
        </authorList>
    </citation>
    <scope>NUCLEOTIDE SEQUENCE [LARGE SCALE GENOMIC DNA]</scope>
    <source>
        <strain evidence="11 12">DSM 19117</strain>
    </source>
</reference>
<dbReference type="InterPro" id="IPR036259">
    <property type="entry name" value="MFS_trans_sf"/>
</dbReference>
<dbReference type="InterPro" id="IPR004812">
    <property type="entry name" value="Efflux_drug-R_Bcr/CmlA"/>
</dbReference>
<feature type="transmembrane region" description="Helical" evidence="9">
    <location>
        <begin position="125"/>
        <end position="142"/>
    </location>
</feature>
<dbReference type="AlphaFoldDB" id="A0A0R1K9T7"/>
<evidence type="ECO:0000256" key="3">
    <source>
        <dbReference type="ARBA" id="ARBA00007520"/>
    </source>
</evidence>
<evidence type="ECO:0000256" key="2">
    <source>
        <dbReference type="ARBA" id="ARBA00006236"/>
    </source>
</evidence>
<keyword evidence="8 9" id="KW-0472">Membrane</keyword>
<proteinExistence type="inferred from homology"/>
<comment type="caution">
    <text evidence="11">The sequence shown here is derived from an EMBL/GenBank/DDBJ whole genome shotgun (WGS) entry which is preliminary data.</text>
</comment>
<dbReference type="CDD" id="cd17320">
    <property type="entry name" value="MFS_MdfA_MDR_like"/>
    <property type="match status" value="1"/>
</dbReference>
<comment type="similarity">
    <text evidence="3">Belongs to the major facilitator superfamily. TCR/Tet family.</text>
</comment>
<comment type="similarity">
    <text evidence="2 9">Belongs to the major facilitator superfamily. Bcr/CmlA family.</text>
</comment>
<evidence type="ECO:0000256" key="5">
    <source>
        <dbReference type="ARBA" id="ARBA00022475"/>
    </source>
</evidence>
<evidence type="ECO:0000313" key="11">
    <source>
        <dbReference type="EMBL" id="KRK78147.1"/>
    </source>
</evidence>
<feature type="transmembrane region" description="Helical" evidence="9">
    <location>
        <begin position="327"/>
        <end position="351"/>
    </location>
</feature>
<dbReference type="InterPro" id="IPR005829">
    <property type="entry name" value="Sugar_transporter_CS"/>
</dbReference>
<dbReference type="SUPFAM" id="SSF103473">
    <property type="entry name" value="MFS general substrate transporter"/>
    <property type="match status" value="1"/>
</dbReference>
<dbReference type="GO" id="GO:1990961">
    <property type="term" value="P:xenobiotic detoxification by transmembrane export across the plasma membrane"/>
    <property type="evidence" value="ECO:0007669"/>
    <property type="project" value="InterPro"/>
</dbReference>
<keyword evidence="7 9" id="KW-1133">Transmembrane helix</keyword>
<dbReference type="GO" id="GO:0042910">
    <property type="term" value="F:xenobiotic transmembrane transporter activity"/>
    <property type="evidence" value="ECO:0007669"/>
    <property type="project" value="InterPro"/>
</dbReference>
<feature type="transmembrane region" description="Helical" evidence="9">
    <location>
        <begin position="28"/>
        <end position="45"/>
    </location>
</feature>
<evidence type="ECO:0000256" key="8">
    <source>
        <dbReference type="ARBA" id="ARBA00023136"/>
    </source>
</evidence>
<evidence type="ECO:0000256" key="6">
    <source>
        <dbReference type="ARBA" id="ARBA00022692"/>
    </source>
</evidence>
<protein>
    <recommendedName>
        <fullName evidence="9">Bcr/CflA family efflux transporter</fullName>
    </recommendedName>
</protein>
<dbReference type="GO" id="GO:0005886">
    <property type="term" value="C:plasma membrane"/>
    <property type="evidence" value="ECO:0007669"/>
    <property type="project" value="UniProtKB-SubCell"/>
</dbReference>
<evidence type="ECO:0000256" key="4">
    <source>
        <dbReference type="ARBA" id="ARBA00022448"/>
    </source>
</evidence>
<keyword evidence="6 9" id="KW-0812">Transmembrane</keyword>
<dbReference type="NCBIfam" id="TIGR00710">
    <property type="entry name" value="efflux_Bcr_CflA"/>
    <property type="match status" value="1"/>
</dbReference>
<dbReference type="Pfam" id="PF07690">
    <property type="entry name" value="MFS_1"/>
    <property type="match status" value="1"/>
</dbReference>
<keyword evidence="5 9" id="KW-1003">Cell membrane</keyword>
<feature type="domain" description="Major facilitator superfamily (MFS) profile" evidence="10">
    <location>
        <begin position="1"/>
        <end position="414"/>
    </location>
</feature>
<feature type="transmembrane region" description="Helical" evidence="9">
    <location>
        <begin position="65"/>
        <end position="85"/>
    </location>
</feature>